<dbReference type="AlphaFoldDB" id="A0A9W9F3Y1"/>
<evidence type="ECO:0000313" key="7">
    <source>
        <dbReference type="EMBL" id="KAJ5093213.1"/>
    </source>
</evidence>
<name>A0A9W9F3Y1_9EURO</name>
<comment type="caution">
    <text evidence="7">The sequence shown here is derived from an EMBL/GenBank/DDBJ whole genome shotgun (WGS) entry which is preliminary data.</text>
</comment>
<keyword evidence="8" id="KW-1185">Reference proteome</keyword>
<reference evidence="7" key="1">
    <citation type="submission" date="2022-11" db="EMBL/GenBank/DDBJ databases">
        <authorList>
            <person name="Petersen C."/>
        </authorList>
    </citation>
    <scope>NUCLEOTIDE SEQUENCE</scope>
    <source>
        <strain evidence="7">IBT 30069</strain>
    </source>
</reference>
<dbReference type="Proteomes" id="UP001149165">
    <property type="component" value="Unassembled WGS sequence"/>
</dbReference>
<accession>A0A9W9F3Y1</accession>
<feature type="compositionally biased region" description="Polar residues" evidence="5">
    <location>
        <begin position="282"/>
        <end position="292"/>
    </location>
</feature>
<evidence type="ECO:0000256" key="3">
    <source>
        <dbReference type="ARBA" id="ARBA00022989"/>
    </source>
</evidence>
<dbReference type="PANTHER" id="PTHR15549">
    <property type="entry name" value="PAIRED IMMUNOGLOBULIN-LIKE TYPE 2 RECEPTOR"/>
    <property type="match status" value="1"/>
</dbReference>
<keyword evidence="4 6" id="KW-0472">Membrane</keyword>
<dbReference type="GO" id="GO:0016020">
    <property type="term" value="C:membrane"/>
    <property type="evidence" value="ECO:0007669"/>
    <property type="project" value="UniProtKB-SubCell"/>
</dbReference>
<evidence type="ECO:0000256" key="5">
    <source>
        <dbReference type="SAM" id="MobiDB-lite"/>
    </source>
</evidence>
<keyword evidence="2 6" id="KW-0812">Transmembrane</keyword>
<dbReference type="OrthoDB" id="4362938at2759"/>
<proteinExistence type="predicted"/>
<evidence type="ECO:0000313" key="8">
    <source>
        <dbReference type="Proteomes" id="UP001149165"/>
    </source>
</evidence>
<gene>
    <name evidence="7" type="ORF">N7456_009074</name>
</gene>
<comment type="subcellular location">
    <subcellularLocation>
        <location evidence="1">Membrane</location>
        <topology evidence="1">Single-pass membrane protein</topology>
    </subcellularLocation>
</comment>
<organism evidence="7 8">
    <name type="scientific">Penicillium angulare</name>
    <dbReference type="NCBI Taxonomy" id="116970"/>
    <lineage>
        <taxon>Eukaryota</taxon>
        <taxon>Fungi</taxon>
        <taxon>Dikarya</taxon>
        <taxon>Ascomycota</taxon>
        <taxon>Pezizomycotina</taxon>
        <taxon>Eurotiomycetes</taxon>
        <taxon>Eurotiomycetidae</taxon>
        <taxon>Eurotiales</taxon>
        <taxon>Aspergillaceae</taxon>
        <taxon>Penicillium</taxon>
    </lineage>
</organism>
<feature type="compositionally biased region" description="Polar residues" evidence="5">
    <location>
        <begin position="236"/>
        <end position="261"/>
    </location>
</feature>
<feature type="region of interest" description="Disordered" evidence="5">
    <location>
        <begin position="229"/>
        <end position="292"/>
    </location>
</feature>
<evidence type="ECO:0000256" key="2">
    <source>
        <dbReference type="ARBA" id="ARBA00022692"/>
    </source>
</evidence>
<dbReference type="GO" id="GO:0071944">
    <property type="term" value="C:cell periphery"/>
    <property type="evidence" value="ECO:0007669"/>
    <property type="project" value="UniProtKB-ARBA"/>
</dbReference>
<keyword evidence="3 6" id="KW-1133">Transmembrane helix</keyword>
<reference evidence="7" key="2">
    <citation type="journal article" date="2023" name="IMA Fungus">
        <title>Comparative genomic study of the Penicillium genus elucidates a diverse pangenome and 15 lateral gene transfer events.</title>
        <authorList>
            <person name="Petersen C."/>
            <person name="Sorensen T."/>
            <person name="Nielsen M.R."/>
            <person name="Sondergaard T.E."/>
            <person name="Sorensen J.L."/>
            <person name="Fitzpatrick D.A."/>
            <person name="Frisvad J.C."/>
            <person name="Nielsen K.L."/>
        </authorList>
    </citation>
    <scope>NUCLEOTIDE SEQUENCE</scope>
    <source>
        <strain evidence="7">IBT 30069</strain>
    </source>
</reference>
<evidence type="ECO:0008006" key="9">
    <source>
        <dbReference type="Google" id="ProtNLM"/>
    </source>
</evidence>
<dbReference type="PANTHER" id="PTHR15549:SF30">
    <property type="entry name" value="MID2 DOMAIN-CONTAINING PROTEIN"/>
    <property type="match status" value="1"/>
</dbReference>
<feature type="transmembrane region" description="Helical" evidence="6">
    <location>
        <begin position="202"/>
        <end position="224"/>
    </location>
</feature>
<dbReference type="EMBL" id="JAPQKH010000006">
    <property type="protein sequence ID" value="KAJ5093213.1"/>
    <property type="molecule type" value="Genomic_DNA"/>
</dbReference>
<evidence type="ECO:0000256" key="6">
    <source>
        <dbReference type="SAM" id="Phobius"/>
    </source>
</evidence>
<sequence>MVTETIPATWSPTNCPVSTDVWEVRVATDQLFFLFGPWPASSNDCLPSSYNPTSAYAAYSCPTGYTSACAHGINDATTVCCPNARDFKCTTGPKIYDSSTMSCFETFSQPYTAIVTTTSAFGNATTVPTGTNTVTFTAHSDAINAFQFEYVPMTSTSASSTSSATSSASTTTSSTTSESTNSATSTSAASGGKSGNSLSGGAIAGIVVGAVALVGILLLAWYWIRRKTGPKPSPADDTTSSNYYGAGTSGTEYSGQQSASDYKTGPSFPPAELAANEGVATELSSSQIISEK</sequence>
<evidence type="ECO:0000256" key="4">
    <source>
        <dbReference type="ARBA" id="ARBA00023136"/>
    </source>
</evidence>
<evidence type="ECO:0000256" key="1">
    <source>
        <dbReference type="ARBA" id="ARBA00004167"/>
    </source>
</evidence>
<dbReference type="InterPro" id="IPR051694">
    <property type="entry name" value="Immunoregulatory_rcpt-like"/>
</dbReference>
<protein>
    <recommendedName>
        <fullName evidence="9">Mid2 domain-containing protein</fullName>
    </recommendedName>
</protein>
<feature type="region of interest" description="Disordered" evidence="5">
    <location>
        <begin position="156"/>
        <end position="194"/>
    </location>
</feature>